<gene>
    <name evidence="8" type="ORF">TcWFU_007065</name>
</gene>
<evidence type="ECO:0000256" key="2">
    <source>
        <dbReference type="ARBA" id="ARBA00008284"/>
    </source>
</evidence>
<evidence type="ECO:0000256" key="6">
    <source>
        <dbReference type="SAM" id="Phobius"/>
    </source>
</evidence>
<keyword evidence="4 6" id="KW-1133">Transmembrane helix</keyword>
<reference evidence="8 9" key="1">
    <citation type="journal article" date="2022" name="Front. Cell. Infect. Microbiol.">
        <title>The Genomes of Two Strains of Taenia crassiceps the Animal Model for the Study of Human Cysticercosis.</title>
        <authorList>
            <person name="Bobes R.J."/>
            <person name="Estrada K."/>
            <person name="Rios-Valencia D.G."/>
            <person name="Calderon-Gallegos A."/>
            <person name="de la Torre P."/>
            <person name="Carrero J.C."/>
            <person name="Sanchez-Flores A."/>
            <person name="Laclette J.P."/>
        </authorList>
    </citation>
    <scope>NUCLEOTIDE SEQUENCE [LARGE SCALE GENOMIC DNA]</scope>
    <source>
        <strain evidence="8">WFUcys</strain>
    </source>
</reference>
<keyword evidence="9" id="KW-1185">Reference proteome</keyword>
<comment type="subcellular location">
    <subcellularLocation>
        <location evidence="1">Membrane</location>
        <topology evidence="1">Multi-pass membrane protein</topology>
    </subcellularLocation>
</comment>
<evidence type="ECO:0000256" key="1">
    <source>
        <dbReference type="ARBA" id="ARBA00004141"/>
    </source>
</evidence>
<dbReference type="InterPro" id="IPR050932">
    <property type="entry name" value="TM2D1-3-like"/>
</dbReference>
<dbReference type="PANTHER" id="PTHR21016:SF25">
    <property type="entry name" value="TM2 DOMAIN-CONTAINING PROTEIN DDB_G0277895-RELATED"/>
    <property type="match status" value="1"/>
</dbReference>
<protein>
    <recommendedName>
        <fullName evidence="7">TM2 domain-containing protein</fullName>
    </recommendedName>
</protein>
<evidence type="ECO:0000256" key="3">
    <source>
        <dbReference type="ARBA" id="ARBA00022692"/>
    </source>
</evidence>
<feature type="domain" description="TM2" evidence="7">
    <location>
        <begin position="21"/>
        <end position="69"/>
    </location>
</feature>
<dbReference type="Pfam" id="PF05154">
    <property type="entry name" value="TM2"/>
    <property type="match status" value="1"/>
</dbReference>
<evidence type="ECO:0000313" key="8">
    <source>
        <dbReference type="EMBL" id="KAL5112437.1"/>
    </source>
</evidence>
<accession>A0ABR4QRY3</accession>
<comment type="similarity">
    <text evidence="2">Belongs to the TM2 family.</text>
</comment>
<dbReference type="PANTHER" id="PTHR21016">
    <property type="entry name" value="BETA-AMYLOID BINDING PROTEIN-RELATED"/>
    <property type="match status" value="1"/>
</dbReference>
<keyword evidence="3 6" id="KW-0812">Transmembrane</keyword>
<dbReference type="Proteomes" id="UP001651158">
    <property type="component" value="Unassembled WGS sequence"/>
</dbReference>
<comment type="caution">
    <text evidence="8">The sequence shown here is derived from an EMBL/GenBank/DDBJ whole genome shotgun (WGS) entry which is preliminary data.</text>
</comment>
<dbReference type="EMBL" id="JAKROA010000001">
    <property type="protein sequence ID" value="KAL5112437.1"/>
    <property type="molecule type" value="Genomic_DNA"/>
</dbReference>
<feature type="transmembrane region" description="Helical" evidence="6">
    <location>
        <begin position="21"/>
        <end position="39"/>
    </location>
</feature>
<feature type="transmembrane region" description="Helical" evidence="6">
    <location>
        <begin position="45"/>
        <end position="72"/>
    </location>
</feature>
<proteinExistence type="inferred from homology"/>
<dbReference type="InterPro" id="IPR007829">
    <property type="entry name" value="TM2"/>
</dbReference>
<name>A0ABR4QRY3_9CEST</name>
<keyword evidence="5 6" id="KW-0472">Membrane</keyword>
<organism evidence="8 9">
    <name type="scientific">Taenia crassiceps</name>
    <dbReference type="NCBI Taxonomy" id="6207"/>
    <lineage>
        <taxon>Eukaryota</taxon>
        <taxon>Metazoa</taxon>
        <taxon>Spiralia</taxon>
        <taxon>Lophotrochozoa</taxon>
        <taxon>Platyhelminthes</taxon>
        <taxon>Cestoda</taxon>
        <taxon>Eucestoda</taxon>
        <taxon>Cyclophyllidea</taxon>
        <taxon>Taeniidae</taxon>
        <taxon>Taenia</taxon>
    </lineage>
</organism>
<evidence type="ECO:0000259" key="7">
    <source>
        <dbReference type="Pfam" id="PF05154"/>
    </source>
</evidence>
<evidence type="ECO:0000256" key="4">
    <source>
        <dbReference type="ARBA" id="ARBA00022989"/>
    </source>
</evidence>
<evidence type="ECO:0000256" key="5">
    <source>
        <dbReference type="ARBA" id="ARBA00023136"/>
    </source>
</evidence>
<evidence type="ECO:0000313" key="9">
    <source>
        <dbReference type="Proteomes" id="UP001651158"/>
    </source>
</evidence>
<sequence length="100" mass="11258">MKNGKDGGYFFRNITCLWTNGYSYGTALILSIFGGIFGLDRFYLGYVALGALKMWSLGGLGLWYLIDVVLLVNNNLHPSDRSNLTRPYFDPALVYLSDDF</sequence>